<evidence type="ECO:0000256" key="9">
    <source>
        <dbReference type="PROSITE-ProRule" id="PRU00042"/>
    </source>
</evidence>
<dbReference type="InterPro" id="IPR050717">
    <property type="entry name" value="C2H2-ZF_Transcription_Reg"/>
</dbReference>
<evidence type="ECO:0000256" key="3">
    <source>
        <dbReference type="ARBA" id="ARBA00022737"/>
    </source>
</evidence>
<proteinExistence type="predicted"/>
<keyword evidence="13" id="KW-1185">Reference proteome</keyword>
<feature type="domain" description="C2H2-type" evidence="11">
    <location>
        <begin position="701"/>
        <end position="728"/>
    </location>
</feature>
<feature type="compositionally biased region" description="Polar residues" evidence="10">
    <location>
        <begin position="485"/>
        <end position="497"/>
    </location>
</feature>
<dbReference type="EMBL" id="CP034461">
    <property type="protein sequence ID" value="QBM90621.1"/>
    <property type="molecule type" value="Genomic_DNA"/>
</dbReference>
<feature type="region of interest" description="Disordered" evidence="10">
    <location>
        <begin position="362"/>
        <end position="384"/>
    </location>
</feature>
<dbReference type="InterPro" id="IPR036236">
    <property type="entry name" value="Znf_C2H2_sf"/>
</dbReference>
<comment type="subcellular location">
    <subcellularLocation>
        <location evidence="1">Nucleus</location>
    </subcellularLocation>
</comment>
<keyword evidence="6" id="KW-0805">Transcription regulation</keyword>
<accession>A0A4P6XWV3</accession>
<evidence type="ECO:0000256" key="2">
    <source>
        <dbReference type="ARBA" id="ARBA00022723"/>
    </source>
</evidence>
<evidence type="ECO:0000256" key="1">
    <source>
        <dbReference type="ARBA" id="ARBA00004123"/>
    </source>
</evidence>
<protein>
    <submittedName>
        <fullName evidence="12">Zinc finger domain-containing protein, C2H2 type</fullName>
    </submittedName>
</protein>
<dbReference type="Proteomes" id="UP000292447">
    <property type="component" value="Chromosome VI"/>
</dbReference>
<keyword evidence="4 9" id="KW-0863">Zinc-finger</keyword>
<organism evidence="12 13">
    <name type="scientific">Metschnikowia aff. pulcherrima</name>
    <dbReference type="NCBI Taxonomy" id="2163413"/>
    <lineage>
        <taxon>Eukaryota</taxon>
        <taxon>Fungi</taxon>
        <taxon>Dikarya</taxon>
        <taxon>Ascomycota</taxon>
        <taxon>Saccharomycotina</taxon>
        <taxon>Pichiomycetes</taxon>
        <taxon>Metschnikowiaceae</taxon>
        <taxon>Metschnikowia</taxon>
    </lineage>
</organism>
<dbReference type="STRING" id="2163413.A0A4P6XWV3"/>
<dbReference type="FunFam" id="3.30.160.60:FF:000141">
    <property type="entry name" value="C2H2 zinc finger protein"/>
    <property type="match status" value="1"/>
</dbReference>
<sequence>MNTGGADSTGMSETPGLLFTPQRRSSQIERLSNRVENGAFDVNFGLASPLRDPANFSYDDPLLYQDLQMAATSAQMNEQPLQYANYKEPSTNNGARDWGAAQWNMPGTFRPEAPEDAMEVDLPSIAPSTYYDPAPAGYPLQSVNEAPGFPADLGYDKFQFAVTTANGSPTVEIGRDAYGMFPGEMLAAKTPDFASFSYVSEDISPDLNHTGQTREHASLGLDSASAYRSASNFSAYDTPQGTDLGVSEMYLQLGLDFGEKDEKDDASHHTLILAAVNELLPLTTTTLFTPSATSLHLTQPSFFSAQQYFRSLLDQPHRALIDLYQRRRLLIESIGSAHVPTRSQRSLASYFHFRDRDRDRDRDRKLPMLRTSSPQTEWLPPAYAPPRHSIRSIFKTNNNIVGENESFQVENEDSGPNLPQLDESAEPDGQALKKGRRSKRNLFTRFKPSAKPQDSLESKQEFADDILRDEEMDWTEKYPEMPPKASSQTPLQSKGNSLHNVDSAGLNAEIAQGPDYAALFTGVRKRRNLVGMKTKKKPEVKVEANGAKSEPEPEKAVLAAARSSAEYSADCALAGSVPHSLHLFTSRESTAQDQPASGPLAFANASKRILGSRLMKKKNIAKNDLSDVVEVDLQSLDLPENTEILTKPQLLNKTRGRKEDRAADMVDQLKIFVCGYCDRRFKRQEHLKRHFRSLHTTEKPYDCSICLKKFSRTDNLSQHLKVHKQEEEEAAALKAEE</sequence>
<feature type="region of interest" description="Disordered" evidence="10">
    <location>
        <begin position="477"/>
        <end position="497"/>
    </location>
</feature>
<evidence type="ECO:0000256" key="8">
    <source>
        <dbReference type="ARBA" id="ARBA00023242"/>
    </source>
</evidence>
<dbReference type="PANTHER" id="PTHR14196:SF0">
    <property type="entry name" value="PROTEIN BOWEL"/>
    <property type="match status" value="1"/>
</dbReference>
<feature type="compositionally biased region" description="Basic residues" evidence="10">
    <location>
        <begin position="433"/>
        <end position="442"/>
    </location>
</feature>
<keyword evidence="7" id="KW-0804">Transcription</keyword>
<evidence type="ECO:0000256" key="5">
    <source>
        <dbReference type="ARBA" id="ARBA00022833"/>
    </source>
</evidence>
<feature type="region of interest" description="Disordered" evidence="10">
    <location>
        <begin position="408"/>
        <end position="460"/>
    </location>
</feature>
<name>A0A4P6XWV3_9ASCO</name>
<gene>
    <name evidence="12" type="primary">MPUL0F02050</name>
    <name evidence="12" type="ORF">METSCH_F02050</name>
</gene>
<dbReference type="GO" id="GO:0000981">
    <property type="term" value="F:DNA-binding transcription factor activity, RNA polymerase II-specific"/>
    <property type="evidence" value="ECO:0007669"/>
    <property type="project" value="TreeGrafter"/>
</dbReference>
<evidence type="ECO:0000256" key="10">
    <source>
        <dbReference type="SAM" id="MobiDB-lite"/>
    </source>
</evidence>
<dbReference type="PANTHER" id="PTHR14196">
    <property type="entry name" value="ODD-SKIPPED - RELATED"/>
    <property type="match status" value="1"/>
</dbReference>
<evidence type="ECO:0000313" key="12">
    <source>
        <dbReference type="EMBL" id="QBM90621.1"/>
    </source>
</evidence>
<dbReference type="Gene3D" id="3.30.160.60">
    <property type="entry name" value="Classic Zinc Finger"/>
    <property type="match status" value="2"/>
</dbReference>
<evidence type="ECO:0000259" key="11">
    <source>
        <dbReference type="PROSITE" id="PS50157"/>
    </source>
</evidence>
<dbReference type="GO" id="GO:0008270">
    <property type="term" value="F:zinc ion binding"/>
    <property type="evidence" value="ECO:0007669"/>
    <property type="project" value="UniProtKB-KW"/>
</dbReference>
<evidence type="ECO:0000256" key="7">
    <source>
        <dbReference type="ARBA" id="ARBA00023163"/>
    </source>
</evidence>
<feature type="region of interest" description="Disordered" evidence="10">
    <location>
        <begin position="1"/>
        <end position="23"/>
    </location>
</feature>
<dbReference type="InterPro" id="IPR013087">
    <property type="entry name" value="Znf_C2H2_type"/>
</dbReference>
<evidence type="ECO:0000313" key="13">
    <source>
        <dbReference type="Proteomes" id="UP000292447"/>
    </source>
</evidence>
<dbReference type="SMART" id="SM00355">
    <property type="entry name" value="ZnF_C2H2"/>
    <property type="match status" value="2"/>
</dbReference>
<feature type="domain" description="C2H2-type" evidence="11">
    <location>
        <begin position="672"/>
        <end position="700"/>
    </location>
</feature>
<dbReference type="AlphaFoldDB" id="A0A4P6XWV3"/>
<dbReference type="PROSITE" id="PS50157">
    <property type="entry name" value="ZINC_FINGER_C2H2_2"/>
    <property type="match status" value="2"/>
</dbReference>
<dbReference type="PROSITE" id="PS00028">
    <property type="entry name" value="ZINC_FINGER_C2H2_1"/>
    <property type="match status" value="2"/>
</dbReference>
<keyword evidence="3" id="KW-0677">Repeat</keyword>
<dbReference type="GO" id="GO:0000977">
    <property type="term" value="F:RNA polymerase II transcription regulatory region sequence-specific DNA binding"/>
    <property type="evidence" value="ECO:0007669"/>
    <property type="project" value="TreeGrafter"/>
</dbReference>
<evidence type="ECO:0000256" key="6">
    <source>
        <dbReference type="ARBA" id="ARBA00023015"/>
    </source>
</evidence>
<dbReference type="FunFam" id="3.30.160.60:FF:000624">
    <property type="entry name" value="zinc finger protein 697"/>
    <property type="match status" value="1"/>
</dbReference>
<keyword evidence="5" id="KW-0862">Zinc</keyword>
<dbReference type="SUPFAM" id="SSF57667">
    <property type="entry name" value="beta-beta-alpha zinc fingers"/>
    <property type="match status" value="1"/>
</dbReference>
<dbReference type="GO" id="GO:0005634">
    <property type="term" value="C:nucleus"/>
    <property type="evidence" value="ECO:0007669"/>
    <property type="project" value="UniProtKB-SubCell"/>
</dbReference>
<dbReference type="Pfam" id="PF00096">
    <property type="entry name" value="zf-C2H2"/>
    <property type="match status" value="2"/>
</dbReference>
<evidence type="ECO:0000256" key="4">
    <source>
        <dbReference type="ARBA" id="ARBA00022771"/>
    </source>
</evidence>
<keyword evidence="2" id="KW-0479">Metal-binding</keyword>
<feature type="compositionally biased region" description="Polar residues" evidence="10">
    <location>
        <begin position="1"/>
        <end position="12"/>
    </location>
</feature>
<keyword evidence="8" id="KW-0539">Nucleus</keyword>
<reference evidence="13" key="1">
    <citation type="submission" date="2019-03" db="EMBL/GenBank/DDBJ databases">
        <title>Snf2 controls pulcherriminic acid biosynthesis and connects pigmentation and antifungal activity of the yeast Metschnikowia pulcherrima.</title>
        <authorList>
            <person name="Gore-Lloyd D."/>
            <person name="Sumann I."/>
            <person name="Brachmann A.O."/>
            <person name="Schneeberger K."/>
            <person name="Ortiz-Merino R.A."/>
            <person name="Moreno-Beltran M."/>
            <person name="Schlaefli M."/>
            <person name="Kirner P."/>
            <person name="Santos Kron A."/>
            <person name="Wolfe K.H."/>
            <person name="Piel J."/>
            <person name="Ahrens C.H."/>
            <person name="Henk D."/>
            <person name="Freimoser F.M."/>
        </authorList>
    </citation>
    <scope>NUCLEOTIDE SEQUENCE [LARGE SCALE GENOMIC DNA]</scope>
    <source>
        <strain evidence="13">APC 1.2</strain>
    </source>
</reference>